<evidence type="ECO:0000256" key="1">
    <source>
        <dbReference type="ARBA" id="ARBA00022614"/>
    </source>
</evidence>
<dbReference type="SMART" id="SM00364">
    <property type="entry name" value="LRR_BAC"/>
    <property type="match status" value="3"/>
</dbReference>
<dbReference type="AlphaFoldDB" id="A0ABD0LI19"/>
<keyword evidence="2" id="KW-0732">Signal</keyword>
<accession>A0ABD0LI19</accession>
<feature type="domain" description="LRRCT" evidence="4">
    <location>
        <begin position="347"/>
        <end position="405"/>
    </location>
</feature>
<dbReference type="InterPro" id="IPR032675">
    <property type="entry name" value="LRR_dom_sf"/>
</dbReference>
<comment type="caution">
    <text evidence="5">The sequence shown here is derived from an EMBL/GenBank/DDBJ whole genome shotgun (WGS) entry which is preliminary data.</text>
</comment>
<name>A0ABD0LI19_9CAEN</name>
<evidence type="ECO:0000256" key="2">
    <source>
        <dbReference type="ARBA" id="ARBA00022729"/>
    </source>
</evidence>
<dbReference type="SUPFAM" id="SSF52058">
    <property type="entry name" value="L domain-like"/>
    <property type="match status" value="1"/>
</dbReference>
<evidence type="ECO:0000313" key="6">
    <source>
        <dbReference type="Proteomes" id="UP001519460"/>
    </source>
</evidence>
<evidence type="ECO:0000259" key="4">
    <source>
        <dbReference type="SMART" id="SM00082"/>
    </source>
</evidence>
<dbReference type="InterPro" id="IPR001611">
    <property type="entry name" value="Leu-rich_rpt"/>
</dbReference>
<gene>
    <name evidence="5" type="ORF">BaRGS_00009449</name>
</gene>
<dbReference type="InterPro" id="IPR003591">
    <property type="entry name" value="Leu-rich_rpt_typical-subtyp"/>
</dbReference>
<dbReference type="PANTHER" id="PTHR24366:SF96">
    <property type="entry name" value="LEUCINE RICH REPEAT CONTAINING 53"/>
    <property type="match status" value="1"/>
</dbReference>
<dbReference type="EMBL" id="JACVVK020000045">
    <property type="protein sequence ID" value="KAK7499189.1"/>
    <property type="molecule type" value="Genomic_DNA"/>
</dbReference>
<dbReference type="Pfam" id="PF13855">
    <property type="entry name" value="LRR_8"/>
    <property type="match status" value="1"/>
</dbReference>
<sequence length="575" mass="64535">MGWNGFETFADKRLDLARRLKLRMLHLDLQVALHTLRFSLRQFLVCLWAILSWSVSLTTACSSVCTCTAVIIDCAGKQLQSLPVIRSDSKAAVVNISYNNLAYLKNGDVKLPVHSVLDLSGNKISFVPVDFFGAETFSRLGVLNFTHNSLTDLGFNLPQSLKVLKLSYNNLRCFSVSILQDLTQLKTLYVDFNNLATVTAGENNTKKKSTLTEECPFPPLQNIQEVSFQGNKLATLDPSVIRCFQNAQYLSLADNNLETIPPKTFSTFRHLKFLDLSRNHLRFLLAGVFTRLTSLKFLSLSGNRLETVPAGLPMMEWLDLSYNAITTVTDQQKGDLYPQEIFLLGSNPLHCDCQLLWLKELFDTREYLLKYVTIDKNKFVPVCASPSHIRGDTWDVLGDESFGCKDAALQETSDTKDEEVSVVRLDDLSIRVQEVGPNYVMLEWDSLNLLTSSTNPADMVERNKVFISFHPFGKKLEKVSVSVHLVTGSYRLKALHPGTAYVICMSLTDPSSRNPHAKIQRDDCVEIVTKSNDVVGVFLKEHYVQVALVVLICLLLLVKCCCQTPRPAVQKEKSS</sequence>
<dbReference type="SMART" id="SM00082">
    <property type="entry name" value="LRRCT"/>
    <property type="match status" value="1"/>
</dbReference>
<reference evidence="5 6" key="1">
    <citation type="journal article" date="2023" name="Sci. Data">
        <title>Genome assembly of the Korean intertidal mud-creeper Batillaria attramentaria.</title>
        <authorList>
            <person name="Patra A.K."/>
            <person name="Ho P.T."/>
            <person name="Jun S."/>
            <person name="Lee S.J."/>
            <person name="Kim Y."/>
            <person name="Won Y.J."/>
        </authorList>
    </citation>
    <scope>NUCLEOTIDE SEQUENCE [LARGE SCALE GENOMIC DNA]</scope>
    <source>
        <strain evidence="5">Wonlab-2016</strain>
    </source>
</reference>
<evidence type="ECO:0000313" key="5">
    <source>
        <dbReference type="EMBL" id="KAK7499189.1"/>
    </source>
</evidence>
<dbReference type="SMART" id="SM00369">
    <property type="entry name" value="LRR_TYP"/>
    <property type="match status" value="7"/>
</dbReference>
<dbReference type="Proteomes" id="UP001519460">
    <property type="component" value="Unassembled WGS sequence"/>
</dbReference>
<dbReference type="PANTHER" id="PTHR24366">
    <property type="entry name" value="IG(IMMUNOGLOBULIN) AND LRR(LEUCINE RICH REPEAT) DOMAINS"/>
    <property type="match status" value="1"/>
</dbReference>
<proteinExistence type="predicted"/>
<keyword evidence="3" id="KW-0677">Repeat</keyword>
<keyword evidence="6" id="KW-1185">Reference proteome</keyword>
<organism evidence="5 6">
    <name type="scientific">Batillaria attramentaria</name>
    <dbReference type="NCBI Taxonomy" id="370345"/>
    <lineage>
        <taxon>Eukaryota</taxon>
        <taxon>Metazoa</taxon>
        <taxon>Spiralia</taxon>
        <taxon>Lophotrochozoa</taxon>
        <taxon>Mollusca</taxon>
        <taxon>Gastropoda</taxon>
        <taxon>Caenogastropoda</taxon>
        <taxon>Sorbeoconcha</taxon>
        <taxon>Cerithioidea</taxon>
        <taxon>Batillariidae</taxon>
        <taxon>Batillaria</taxon>
    </lineage>
</organism>
<evidence type="ECO:0000256" key="3">
    <source>
        <dbReference type="ARBA" id="ARBA00022737"/>
    </source>
</evidence>
<keyword evidence="1" id="KW-0433">Leucine-rich repeat</keyword>
<dbReference type="Gene3D" id="3.80.10.10">
    <property type="entry name" value="Ribonuclease Inhibitor"/>
    <property type="match status" value="2"/>
</dbReference>
<protein>
    <recommendedName>
        <fullName evidence="4">LRRCT domain-containing protein</fullName>
    </recommendedName>
</protein>
<dbReference type="InterPro" id="IPR000483">
    <property type="entry name" value="Cys-rich_flank_reg_C"/>
</dbReference>